<gene>
    <name evidence="2" type="ORF">TGDOM2_233950</name>
</gene>
<sequence length="675" mass="76010">MQPSPESDTEPLSERKTRTFPKRGITGVGNVNSNELSQRLCSSCPSRAGHESLSTLSKSVPNGGDYDVQWHGFRDSNTRGGSEGGKDFRDHLNKRDRLSSTRINSPIFLSSGRTSVKHRAEESDSPSKRNEDAVWLLNRRNDRQHLRLMSQEAVYLVIDKDAVPVNARDLVLRWSWVFRGPHFSPLGTENRPLIQGWIWKLKRKTDSIACSLALATRASRIPYVGRHLVANKRFITIDIENRVFYYRKGNRSYSMPFYFDDIVSVDISELTWAKEFGFCGIHIRHDTPERSVCFCVQTKAAFHTWLYAFLLACNTQIALPYPPMLPHEAGDVRVSGQNIFGECLSQRPSTSFACALLLQTSSSDRQSKGRKRGICQVFVKFWRLTISPIFVKKSRGKKRTQDTEGSEEFVAEHCNEVNQISCTEDKLYVNELHSLRPPVPTVTDEAPPGPLSMKSMTFVCALSSYCRPTGFEHVRSPKLLDREQFGNENSGKLARCLSDSFPRKGSHLWPYFLDASARDQQRIPLQSCCSPPSRQKRNEVVLLTEPPAQFSGESLSRYDDETHLDEGITERQSVGINDRSDTCLSHELIQDSARSPRRPCADVSGNQNASASSAETNEGSCTEPTVDSFVFGERFKSITVPLRANSKERSGDTDDSYVSVTPAESDESWVTSLEH</sequence>
<reference evidence="2 3" key="1">
    <citation type="submission" date="2014-02" db="EMBL/GenBank/DDBJ databases">
        <authorList>
            <person name="Sibley D."/>
            <person name="Venepally P."/>
            <person name="Karamycheva S."/>
            <person name="Hadjithomas M."/>
            <person name="Khan A."/>
            <person name="Brunk B."/>
            <person name="Roos D."/>
            <person name="Caler E."/>
            <person name="Lorenzi H."/>
        </authorList>
    </citation>
    <scope>NUCLEOTIDE SEQUENCE [LARGE SCALE GENOMIC DNA]</scope>
    <source>
        <strain evidence="2 3">GAB2-2007-GAL-DOM2</strain>
    </source>
</reference>
<protein>
    <recommendedName>
        <fullName evidence="4">PH domain-containing protein</fullName>
    </recommendedName>
</protein>
<dbReference type="OrthoDB" id="10428428at2759"/>
<name>A0A086KX72_TOXGO</name>
<evidence type="ECO:0000313" key="3">
    <source>
        <dbReference type="Proteomes" id="UP000028837"/>
    </source>
</evidence>
<dbReference type="AlphaFoldDB" id="A0A086KX72"/>
<dbReference type="VEuPathDB" id="ToxoDB:TGDOM2_233950"/>
<feature type="compositionally biased region" description="Polar residues" evidence="1">
    <location>
        <begin position="604"/>
        <end position="623"/>
    </location>
</feature>
<feature type="region of interest" description="Disordered" evidence="1">
    <location>
        <begin position="590"/>
        <end position="623"/>
    </location>
</feature>
<feature type="region of interest" description="Disordered" evidence="1">
    <location>
        <begin position="526"/>
        <end position="546"/>
    </location>
</feature>
<feature type="compositionally biased region" description="Basic and acidic residues" evidence="1">
    <location>
        <begin position="84"/>
        <end position="96"/>
    </location>
</feature>
<organism evidence="2 3">
    <name type="scientific">Toxoplasma gondii GAB2-2007-GAL-DOM2</name>
    <dbReference type="NCBI Taxonomy" id="1130820"/>
    <lineage>
        <taxon>Eukaryota</taxon>
        <taxon>Sar</taxon>
        <taxon>Alveolata</taxon>
        <taxon>Apicomplexa</taxon>
        <taxon>Conoidasida</taxon>
        <taxon>Coccidia</taxon>
        <taxon>Eucoccidiorida</taxon>
        <taxon>Eimeriorina</taxon>
        <taxon>Sarcocystidae</taxon>
        <taxon>Toxoplasma</taxon>
    </lineage>
</organism>
<evidence type="ECO:0000313" key="2">
    <source>
        <dbReference type="EMBL" id="KFG48990.1"/>
    </source>
</evidence>
<feature type="region of interest" description="Disordered" evidence="1">
    <location>
        <begin position="1"/>
        <end position="31"/>
    </location>
</feature>
<evidence type="ECO:0000256" key="1">
    <source>
        <dbReference type="SAM" id="MobiDB-lite"/>
    </source>
</evidence>
<dbReference type="Proteomes" id="UP000028837">
    <property type="component" value="Unassembled WGS sequence"/>
</dbReference>
<proteinExistence type="predicted"/>
<evidence type="ECO:0008006" key="4">
    <source>
        <dbReference type="Google" id="ProtNLM"/>
    </source>
</evidence>
<dbReference type="EMBL" id="AHZU02000061">
    <property type="protein sequence ID" value="KFG48990.1"/>
    <property type="molecule type" value="Genomic_DNA"/>
</dbReference>
<feature type="region of interest" description="Disordered" evidence="1">
    <location>
        <begin position="67"/>
        <end position="96"/>
    </location>
</feature>
<feature type="region of interest" description="Disordered" evidence="1">
    <location>
        <begin position="642"/>
        <end position="675"/>
    </location>
</feature>
<accession>A0A086KX72</accession>
<comment type="caution">
    <text evidence="2">The sequence shown here is derived from an EMBL/GenBank/DDBJ whole genome shotgun (WGS) entry which is preliminary data.</text>
</comment>